<dbReference type="GO" id="GO:0006423">
    <property type="term" value="P:cysteinyl-tRNA aminoacylation"/>
    <property type="evidence" value="ECO:0007669"/>
    <property type="project" value="UniProtKB-UniRule"/>
</dbReference>
<keyword evidence="6 12" id="KW-0479">Metal-binding</keyword>
<dbReference type="InterPro" id="IPR014729">
    <property type="entry name" value="Rossmann-like_a/b/a_fold"/>
</dbReference>
<dbReference type="Proteomes" id="UP000516057">
    <property type="component" value="Chromosome"/>
</dbReference>
<keyword evidence="15" id="KW-1185">Reference proteome</keyword>
<keyword evidence="8 12" id="KW-0862">Zinc</keyword>
<comment type="catalytic activity">
    <reaction evidence="12">
        <text>tRNA(Cys) + L-cysteine + ATP = L-cysteinyl-tRNA(Cys) + AMP + diphosphate</text>
        <dbReference type="Rhea" id="RHEA:17773"/>
        <dbReference type="Rhea" id="RHEA-COMP:9661"/>
        <dbReference type="Rhea" id="RHEA-COMP:9679"/>
        <dbReference type="ChEBI" id="CHEBI:30616"/>
        <dbReference type="ChEBI" id="CHEBI:33019"/>
        <dbReference type="ChEBI" id="CHEBI:35235"/>
        <dbReference type="ChEBI" id="CHEBI:78442"/>
        <dbReference type="ChEBI" id="CHEBI:78517"/>
        <dbReference type="ChEBI" id="CHEBI:456215"/>
        <dbReference type="EC" id="6.1.1.16"/>
    </reaction>
</comment>
<dbReference type="SMART" id="SM00840">
    <property type="entry name" value="DALR_2"/>
    <property type="match status" value="1"/>
</dbReference>
<feature type="binding site" evidence="12">
    <location>
        <position position="213"/>
    </location>
    <ligand>
        <name>Zn(2+)</name>
        <dbReference type="ChEBI" id="CHEBI:29105"/>
    </ligand>
</feature>
<dbReference type="SUPFAM" id="SSF47323">
    <property type="entry name" value="Anticodon-binding domain of a subclass of class I aminoacyl-tRNA synthetases"/>
    <property type="match status" value="1"/>
</dbReference>
<dbReference type="EMBL" id="CP060790">
    <property type="protein sequence ID" value="QNP59443.1"/>
    <property type="molecule type" value="Genomic_DNA"/>
</dbReference>
<comment type="subunit">
    <text evidence="3 12">Monomer.</text>
</comment>
<dbReference type="InterPro" id="IPR056411">
    <property type="entry name" value="CysS_C"/>
</dbReference>
<name>A0A7H0HFX7_9BURK</name>
<keyword evidence="10 12" id="KW-0648">Protein biosynthesis</keyword>
<evidence type="ECO:0000256" key="5">
    <source>
        <dbReference type="ARBA" id="ARBA00022598"/>
    </source>
</evidence>
<evidence type="ECO:0000256" key="1">
    <source>
        <dbReference type="ARBA" id="ARBA00004496"/>
    </source>
</evidence>
<comment type="subcellular location">
    <subcellularLocation>
        <location evidence="1 12">Cytoplasm</location>
    </subcellularLocation>
</comment>
<keyword evidence="7 12" id="KW-0547">Nucleotide-binding</keyword>
<feature type="binding site" evidence="12">
    <location>
        <position position="29"/>
    </location>
    <ligand>
        <name>Zn(2+)</name>
        <dbReference type="ChEBI" id="CHEBI:29105"/>
    </ligand>
</feature>
<protein>
    <recommendedName>
        <fullName evidence="12">Cysteine--tRNA ligase</fullName>
        <ecNumber evidence="12">6.1.1.16</ecNumber>
    </recommendedName>
    <alternativeName>
        <fullName evidence="12">Cysteinyl-tRNA synthetase</fullName>
        <shortName evidence="12">CysRS</shortName>
    </alternativeName>
</protein>
<dbReference type="Pfam" id="PF09190">
    <property type="entry name" value="DALR_2"/>
    <property type="match status" value="1"/>
</dbReference>
<dbReference type="GO" id="GO:0004817">
    <property type="term" value="F:cysteine-tRNA ligase activity"/>
    <property type="evidence" value="ECO:0007669"/>
    <property type="project" value="UniProtKB-UniRule"/>
</dbReference>
<evidence type="ECO:0000256" key="11">
    <source>
        <dbReference type="ARBA" id="ARBA00023146"/>
    </source>
</evidence>
<gene>
    <name evidence="12" type="primary">cysS</name>
    <name evidence="14" type="ORF">H9L24_22095</name>
</gene>
<dbReference type="KEGG" id="amon:H9L24_22095"/>
<evidence type="ECO:0000313" key="15">
    <source>
        <dbReference type="Proteomes" id="UP000516057"/>
    </source>
</evidence>
<evidence type="ECO:0000256" key="4">
    <source>
        <dbReference type="ARBA" id="ARBA00022490"/>
    </source>
</evidence>
<dbReference type="SUPFAM" id="SSF52374">
    <property type="entry name" value="Nucleotidylyl transferase"/>
    <property type="match status" value="1"/>
</dbReference>
<dbReference type="GO" id="GO:0005524">
    <property type="term" value="F:ATP binding"/>
    <property type="evidence" value="ECO:0007669"/>
    <property type="project" value="UniProtKB-UniRule"/>
</dbReference>
<evidence type="ECO:0000313" key="14">
    <source>
        <dbReference type="EMBL" id="QNP59443.1"/>
    </source>
</evidence>
<comment type="similarity">
    <text evidence="2 12">Belongs to the class-I aminoacyl-tRNA synthetase family.</text>
</comment>
<keyword evidence="5 12" id="KW-0436">Ligase</keyword>
<evidence type="ECO:0000256" key="7">
    <source>
        <dbReference type="ARBA" id="ARBA00022741"/>
    </source>
</evidence>
<dbReference type="GO" id="GO:0005829">
    <property type="term" value="C:cytosol"/>
    <property type="evidence" value="ECO:0007669"/>
    <property type="project" value="TreeGrafter"/>
</dbReference>
<dbReference type="GO" id="GO:0008270">
    <property type="term" value="F:zinc ion binding"/>
    <property type="evidence" value="ECO:0007669"/>
    <property type="project" value="UniProtKB-UniRule"/>
</dbReference>
<dbReference type="PANTHER" id="PTHR10890">
    <property type="entry name" value="CYSTEINYL-TRNA SYNTHETASE"/>
    <property type="match status" value="1"/>
</dbReference>
<dbReference type="InterPro" id="IPR015803">
    <property type="entry name" value="Cys-tRNA-ligase"/>
</dbReference>
<dbReference type="PRINTS" id="PR00983">
    <property type="entry name" value="TRNASYNTHCYS"/>
</dbReference>
<keyword evidence="4 12" id="KW-0963">Cytoplasm</keyword>
<sequence length="458" mass="50190">MSLRIYNTLSRALEAFSPLEPGHVRMYVCGMTIYDLCHIGHARMMMAFDVVQRWLKSSGYRVTYVRNITDIDDKIIKRAVERGITIRQLTDEMIAAMHQDIGALGIEPPAVEPRATEYVPQMLALIDMLEQKGLAYRGSNGDMNYAVRKFPGYGKLSGKSLDELRAGERVAVLEGKEDPLDFVLWKSSKPEEPPEAKWDSPFGSGRPGWHIECSAMSCATLGETFDIHGGGADLQFPHHENEIAQSEGANGKPLARFWVHNGFVRVDNEKMSKSLGNFFTIRDVLAKYDAETVRFFIVRAHYRSALNYSDAHLDDARAALKRLYTALSQVAPAEVTIDWAEPHAARFKAAMDEDFGTPEAVAVLFDLAGEVNRTRSAQAAGLLKALGGCLGVLQGDAQTFLKAGAGLDEAAIAAQIAARAAAKAAKNFAEADRIRNELLGQGIVLKDSPTGTTWEAAA</sequence>
<organism evidence="14 15">
    <name type="scientific">Paenacidovorax monticola</name>
    <dbReference type="NCBI Taxonomy" id="1926868"/>
    <lineage>
        <taxon>Bacteria</taxon>
        <taxon>Pseudomonadati</taxon>
        <taxon>Pseudomonadota</taxon>
        <taxon>Betaproteobacteria</taxon>
        <taxon>Burkholderiales</taxon>
        <taxon>Comamonadaceae</taxon>
        <taxon>Paenacidovorax</taxon>
    </lineage>
</organism>
<evidence type="ECO:0000256" key="9">
    <source>
        <dbReference type="ARBA" id="ARBA00022840"/>
    </source>
</evidence>
<reference evidence="14 15" key="1">
    <citation type="submission" date="2020-08" db="EMBL/GenBank/DDBJ databases">
        <title>Genome sequence of Acidovorax monticola KACC 19171T.</title>
        <authorList>
            <person name="Hyun D.-W."/>
            <person name="Bae J.-W."/>
        </authorList>
    </citation>
    <scope>NUCLEOTIDE SEQUENCE [LARGE SCALE GENOMIC DNA]</scope>
    <source>
        <strain evidence="14 15">KACC 19171</strain>
    </source>
</reference>
<evidence type="ECO:0000256" key="6">
    <source>
        <dbReference type="ARBA" id="ARBA00022723"/>
    </source>
</evidence>
<dbReference type="FunFam" id="3.40.50.620:FF:000009">
    <property type="entry name" value="Cysteine--tRNA ligase"/>
    <property type="match status" value="1"/>
</dbReference>
<feature type="domain" description="Cysteinyl-tRNA synthetase class Ia DALR" evidence="13">
    <location>
        <begin position="346"/>
        <end position="401"/>
    </location>
</feature>
<dbReference type="Gene3D" id="1.20.120.1910">
    <property type="entry name" value="Cysteine-tRNA ligase, C-terminal anti-codon recognition domain"/>
    <property type="match status" value="1"/>
</dbReference>
<feature type="binding site" evidence="12">
    <location>
        <position position="273"/>
    </location>
    <ligand>
        <name>ATP</name>
        <dbReference type="ChEBI" id="CHEBI:30616"/>
    </ligand>
</feature>
<dbReference type="Pfam" id="PF01406">
    <property type="entry name" value="tRNA-synt_1e"/>
    <property type="match status" value="1"/>
</dbReference>
<evidence type="ECO:0000256" key="12">
    <source>
        <dbReference type="HAMAP-Rule" id="MF_00041"/>
    </source>
</evidence>
<dbReference type="Pfam" id="PF23493">
    <property type="entry name" value="CysS_C"/>
    <property type="match status" value="1"/>
</dbReference>
<dbReference type="PANTHER" id="PTHR10890:SF3">
    <property type="entry name" value="CYSTEINE--TRNA LIGASE, CYTOPLASMIC"/>
    <property type="match status" value="1"/>
</dbReference>
<dbReference type="InterPro" id="IPR015273">
    <property type="entry name" value="Cys-tRNA-synt_Ia_DALR"/>
</dbReference>
<dbReference type="RefSeq" id="WP_187736426.1">
    <property type="nucleotide sequence ID" value="NZ_CP060790.1"/>
</dbReference>
<keyword evidence="11 12" id="KW-0030">Aminoacyl-tRNA synthetase</keyword>
<dbReference type="InterPro" id="IPR032678">
    <property type="entry name" value="tRNA-synt_1_cat_dom"/>
</dbReference>
<dbReference type="CDD" id="cd00672">
    <property type="entry name" value="CysRS_core"/>
    <property type="match status" value="1"/>
</dbReference>
<evidence type="ECO:0000256" key="3">
    <source>
        <dbReference type="ARBA" id="ARBA00011245"/>
    </source>
</evidence>
<evidence type="ECO:0000256" key="10">
    <source>
        <dbReference type="ARBA" id="ARBA00022917"/>
    </source>
</evidence>
<proteinExistence type="inferred from homology"/>
<evidence type="ECO:0000256" key="8">
    <source>
        <dbReference type="ARBA" id="ARBA00022833"/>
    </source>
</evidence>
<dbReference type="NCBIfam" id="TIGR00435">
    <property type="entry name" value="cysS"/>
    <property type="match status" value="1"/>
</dbReference>
<feature type="binding site" evidence="12">
    <location>
        <position position="238"/>
    </location>
    <ligand>
        <name>Zn(2+)</name>
        <dbReference type="ChEBI" id="CHEBI:29105"/>
    </ligand>
</feature>
<feature type="binding site" evidence="12">
    <location>
        <position position="242"/>
    </location>
    <ligand>
        <name>Zn(2+)</name>
        <dbReference type="ChEBI" id="CHEBI:29105"/>
    </ligand>
</feature>
<dbReference type="AlphaFoldDB" id="A0A7H0HFX7"/>
<keyword evidence="9 12" id="KW-0067">ATP-binding</keyword>
<evidence type="ECO:0000259" key="13">
    <source>
        <dbReference type="SMART" id="SM00840"/>
    </source>
</evidence>
<dbReference type="InterPro" id="IPR009080">
    <property type="entry name" value="tRNAsynth_Ia_anticodon-bd"/>
</dbReference>
<feature type="short sequence motif" description="'HIGH' region" evidence="12">
    <location>
        <begin position="31"/>
        <end position="41"/>
    </location>
</feature>
<dbReference type="InterPro" id="IPR024909">
    <property type="entry name" value="Cys-tRNA/MSH_ligase"/>
</dbReference>
<feature type="short sequence motif" description="'KMSKS' region" evidence="12">
    <location>
        <begin position="270"/>
        <end position="274"/>
    </location>
</feature>
<accession>A0A7H0HFX7</accession>
<dbReference type="CDD" id="cd07963">
    <property type="entry name" value="Anticodon_Ia_Cys"/>
    <property type="match status" value="1"/>
</dbReference>
<dbReference type="EC" id="6.1.1.16" evidence="12"/>
<dbReference type="Gene3D" id="3.40.50.620">
    <property type="entry name" value="HUPs"/>
    <property type="match status" value="1"/>
</dbReference>
<dbReference type="HAMAP" id="MF_00041">
    <property type="entry name" value="Cys_tRNA_synth"/>
    <property type="match status" value="1"/>
</dbReference>
<comment type="cofactor">
    <cofactor evidence="12">
        <name>Zn(2+)</name>
        <dbReference type="ChEBI" id="CHEBI:29105"/>
    </cofactor>
    <text evidence="12">Binds 1 zinc ion per subunit.</text>
</comment>
<evidence type="ECO:0000256" key="2">
    <source>
        <dbReference type="ARBA" id="ARBA00005594"/>
    </source>
</evidence>